<reference evidence="1" key="1">
    <citation type="submission" date="2022-08" db="EMBL/GenBank/DDBJ databases">
        <authorList>
            <person name="Zhang D."/>
        </authorList>
    </citation>
    <scope>NUCLEOTIDE SEQUENCE</scope>
    <source>
        <strain evidence="1">XJ19-11</strain>
    </source>
</reference>
<protein>
    <submittedName>
        <fullName evidence="1">Uncharacterized protein</fullName>
    </submittedName>
</protein>
<dbReference type="RefSeq" id="WP_258421696.1">
    <property type="nucleotide sequence ID" value="NZ_JANSUY010000001.1"/>
</dbReference>
<organism evidence="1 2">
    <name type="scientific">Aquiflexum gelatinilyticum</name>
    <dbReference type="NCBI Taxonomy" id="2961943"/>
    <lineage>
        <taxon>Bacteria</taxon>
        <taxon>Pseudomonadati</taxon>
        <taxon>Bacteroidota</taxon>
        <taxon>Cytophagia</taxon>
        <taxon>Cytophagales</taxon>
        <taxon>Cyclobacteriaceae</taxon>
        <taxon>Aquiflexum</taxon>
    </lineage>
</organism>
<sequence length="247" mass="29124">MRIKNCNPALDKIVLFIAISKVKEISSYDEFFVKTVKKIFLGHPSIELREIYFKDNTGRDFSSFQSLFEKVKISADPEDYILFQNRSGYGPFHENWYRQFVKQFEKFDSISLCGSTINFLDHPKRSLRNDLPHVQTYSFLTKVYFMDMLGKAFPASNETKKLDIVLNGEIEMSQFFLRNNFKITCMEWPDLAISNQTIPPISSDIKTKVKAKHYFYHRMYFRKNKIKKLGQIIPGMVLWMNFVKQGL</sequence>
<proteinExistence type="predicted"/>
<dbReference type="AlphaFoldDB" id="A0A9X2SXG4"/>
<gene>
    <name evidence="1" type="ORF">NU887_02080</name>
</gene>
<keyword evidence="2" id="KW-1185">Reference proteome</keyword>
<comment type="caution">
    <text evidence="1">The sequence shown here is derived from an EMBL/GenBank/DDBJ whole genome shotgun (WGS) entry which is preliminary data.</text>
</comment>
<dbReference type="Proteomes" id="UP001142175">
    <property type="component" value="Unassembled WGS sequence"/>
</dbReference>
<accession>A0A9X2SXG4</accession>
<evidence type="ECO:0000313" key="1">
    <source>
        <dbReference type="EMBL" id="MCR9013802.1"/>
    </source>
</evidence>
<name>A0A9X2SXG4_9BACT</name>
<dbReference type="EMBL" id="JANSUY010000001">
    <property type="protein sequence ID" value="MCR9013802.1"/>
    <property type="molecule type" value="Genomic_DNA"/>
</dbReference>
<evidence type="ECO:0000313" key="2">
    <source>
        <dbReference type="Proteomes" id="UP001142175"/>
    </source>
</evidence>